<dbReference type="InterPro" id="IPR028098">
    <property type="entry name" value="Glyco_trans_4-like_N"/>
</dbReference>
<gene>
    <name evidence="4" type="ORF">HHU12_29155</name>
</gene>
<dbReference type="Proteomes" id="UP000576082">
    <property type="component" value="Unassembled WGS sequence"/>
</dbReference>
<evidence type="ECO:0000313" key="5">
    <source>
        <dbReference type="Proteomes" id="UP000576082"/>
    </source>
</evidence>
<keyword evidence="5" id="KW-1185">Reference proteome</keyword>
<reference evidence="4 5" key="1">
    <citation type="submission" date="2020-04" db="EMBL/GenBank/DDBJ databases">
        <title>Flammeovirga sp. SR4, a novel species isolated from seawater.</title>
        <authorList>
            <person name="Wang X."/>
        </authorList>
    </citation>
    <scope>NUCLEOTIDE SEQUENCE [LARGE SCALE GENOMIC DNA]</scope>
    <source>
        <strain evidence="4 5">ATCC 23126</strain>
    </source>
</reference>
<dbReference type="PANTHER" id="PTHR45947:SF3">
    <property type="entry name" value="SULFOQUINOVOSYL TRANSFERASE SQD2"/>
    <property type="match status" value="1"/>
</dbReference>
<evidence type="ECO:0000259" key="3">
    <source>
        <dbReference type="Pfam" id="PF13579"/>
    </source>
</evidence>
<evidence type="ECO:0000259" key="2">
    <source>
        <dbReference type="Pfam" id="PF00534"/>
    </source>
</evidence>
<proteinExistence type="predicted"/>
<accession>A0A7X9S0G2</accession>
<dbReference type="CDD" id="cd03794">
    <property type="entry name" value="GT4_WbuB-like"/>
    <property type="match status" value="1"/>
</dbReference>
<dbReference type="Gene3D" id="3.40.50.2000">
    <property type="entry name" value="Glycogen Phosphorylase B"/>
    <property type="match status" value="2"/>
</dbReference>
<dbReference type="Pfam" id="PF13579">
    <property type="entry name" value="Glyco_trans_4_4"/>
    <property type="match status" value="1"/>
</dbReference>
<dbReference type="Pfam" id="PF00534">
    <property type="entry name" value="Glycos_transf_1"/>
    <property type="match status" value="1"/>
</dbReference>
<sequence length="422" mass="48661">MILKSNKFKNINEYISNNTDLNICIITHCYPPDFGAAPHQYAHMAESFRSIGHNVTVLTSHPYYPTGKLSYRDFFKLRRHVNINNVDVYRHWLIPSQKNSAFFRLLSMVTMLLSMLTSISLLRKRKIDVVIVQTPPITLPLLGILLKRLQNIKLVLNVSDLWPQAMVDLGSIKTGSFAYKILHRLEKFYYNKADFIITQSDETKNYIQNLGYKDVFLYRIGADINVFYPRKNANRNGKLKIVYTGVLGVAHGIFDLIKTVPFDALDCELHIYGDGIEERKIRNYIISKSLKNVILHPKVFYKEIPEVVKKYDVALISQKKYVKGTLPAKLYESLSLGMPVLFHGQGEGELLVTKHQCGFTSRPDNLEQFIKNIKALQRLSDKEHQQLSVRSRKAAVNNYDRDLQFSTFYEALKTVTESLIYV</sequence>
<dbReference type="RefSeq" id="WP_169660260.1">
    <property type="nucleotide sequence ID" value="NZ_JABANE010000131.1"/>
</dbReference>
<protein>
    <submittedName>
        <fullName evidence="4">Glycosyltransferase family 4 protein</fullName>
    </submittedName>
</protein>
<feature type="domain" description="Glycosyl transferase family 1" evidence="2">
    <location>
        <begin position="229"/>
        <end position="387"/>
    </location>
</feature>
<keyword evidence="1" id="KW-0472">Membrane</keyword>
<feature type="domain" description="Glycosyltransferase subfamily 4-like N-terminal" evidence="3">
    <location>
        <begin position="42"/>
        <end position="213"/>
    </location>
</feature>
<dbReference type="InterPro" id="IPR001296">
    <property type="entry name" value="Glyco_trans_1"/>
</dbReference>
<dbReference type="AlphaFoldDB" id="A0A7X9S0G2"/>
<name>A0A7X9S0G2_9BACT</name>
<evidence type="ECO:0000256" key="1">
    <source>
        <dbReference type="SAM" id="Phobius"/>
    </source>
</evidence>
<dbReference type="EMBL" id="JABANE010000131">
    <property type="protein sequence ID" value="NME72066.1"/>
    <property type="molecule type" value="Genomic_DNA"/>
</dbReference>
<dbReference type="SUPFAM" id="SSF53756">
    <property type="entry name" value="UDP-Glycosyltransferase/glycogen phosphorylase"/>
    <property type="match status" value="1"/>
</dbReference>
<keyword evidence="1" id="KW-1133">Transmembrane helix</keyword>
<dbReference type="PANTHER" id="PTHR45947">
    <property type="entry name" value="SULFOQUINOVOSYL TRANSFERASE SQD2"/>
    <property type="match status" value="1"/>
</dbReference>
<dbReference type="InterPro" id="IPR050194">
    <property type="entry name" value="Glycosyltransferase_grp1"/>
</dbReference>
<keyword evidence="4" id="KW-0808">Transferase</keyword>
<organism evidence="4 5">
    <name type="scientific">Flammeovirga aprica JL-4</name>
    <dbReference type="NCBI Taxonomy" id="694437"/>
    <lineage>
        <taxon>Bacteria</taxon>
        <taxon>Pseudomonadati</taxon>
        <taxon>Bacteroidota</taxon>
        <taxon>Cytophagia</taxon>
        <taxon>Cytophagales</taxon>
        <taxon>Flammeovirgaceae</taxon>
        <taxon>Flammeovirga</taxon>
    </lineage>
</organism>
<dbReference type="GO" id="GO:0016758">
    <property type="term" value="F:hexosyltransferase activity"/>
    <property type="evidence" value="ECO:0007669"/>
    <property type="project" value="TreeGrafter"/>
</dbReference>
<comment type="caution">
    <text evidence="4">The sequence shown here is derived from an EMBL/GenBank/DDBJ whole genome shotgun (WGS) entry which is preliminary data.</text>
</comment>
<keyword evidence="1" id="KW-0812">Transmembrane</keyword>
<feature type="transmembrane region" description="Helical" evidence="1">
    <location>
        <begin position="101"/>
        <end position="121"/>
    </location>
</feature>
<evidence type="ECO:0000313" key="4">
    <source>
        <dbReference type="EMBL" id="NME72066.1"/>
    </source>
</evidence>